<dbReference type="InterPro" id="IPR058037">
    <property type="entry name" value="BREX_BrxC_helical"/>
</dbReference>
<dbReference type="EMBL" id="JAGDEL010000015">
    <property type="protein sequence ID" value="MBO1513528.1"/>
    <property type="molecule type" value="Genomic_DNA"/>
</dbReference>
<dbReference type="Pfam" id="PF25796">
    <property type="entry name" value="BREX_BrxC_4th"/>
    <property type="match status" value="1"/>
</dbReference>
<keyword evidence="5" id="KW-1185">Reference proteome</keyword>
<dbReference type="NCBIfam" id="NF033441">
    <property type="entry name" value="BREX_BrxC"/>
    <property type="match status" value="1"/>
</dbReference>
<evidence type="ECO:0000259" key="3">
    <source>
        <dbReference type="Pfam" id="PF25796"/>
    </source>
</evidence>
<comment type="caution">
    <text evidence="4">The sequence shown here is derived from an EMBL/GenBank/DDBJ whole genome shotgun (WGS) entry which is preliminary data.</text>
</comment>
<dbReference type="InterPro" id="IPR058036">
    <property type="entry name" value="BREX_BrxC_4th"/>
</dbReference>
<organism evidence="4 5">
    <name type="scientific">Metabacillus bambusae</name>
    <dbReference type="NCBI Taxonomy" id="2795218"/>
    <lineage>
        <taxon>Bacteria</taxon>
        <taxon>Bacillati</taxon>
        <taxon>Bacillota</taxon>
        <taxon>Bacilli</taxon>
        <taxon>Bacillales</taxon>
        <taxon>Bacillaceae</taxon>
        <taxon>Metabacillus</taxon>
    </lineage>
</organism>
<dbReference type="InterPro" id="IPR027417">
    <property type="entry name" value="P-loop_NTPase"/>
</dbReference>
<sequence>MQIKDMFEKDIHRNIKGVIKVAQTDEDNIYQELDEYVVTRELAKHLSKFYENYQKGIDGYTDKMGVWISGFFGSGKSHFLKILAYLLENKKINGKQAIEFFDKKVQDPMVLANMKRTSDVETEVILFNIDSKSSVDGKSKDDAILKVFMKVFYEHRGFYGDIPGVAEMEKHLTKEGVYEDFKMVFKDLSGEDWIERRNTFYFDADYVIGALTQVTNMTAESARNWFENGVNNFEISIEKFAKDVKDYIDSKGKNFHLVFLVDEIGQYIGDNQQLMLNLQTVAEDLGTFCNGKVWILVTSQESIDSIVKVKGNDFSKIQGRFDTRLSLSSISVDEVIKKRILSKKEHAKETLQLMYHEDNTSATLKNLIDFKDSTADLRGYEDEKEFADVYPFIPYQFKLLQNVFEQVRKHGSSGKHLSEGERSMLSAFKEAGLRYSEEHEGALVPFYAFYDTIKEFLNPTIVRVIEGAYENPALRDDEFNIDLLKVLFMVKYIKELPASVENIATLMVTKINEDKLVLKEKIESSLKKLIAQTLIQKNGDVYIFLTDDEQDINREIKSINIDEEVVKRALADYVFHDLYDVKKIKYSDKYDFPFNRKMDEKEYLNQTSNLGIHILSPLSDNYDKPDQEIMMMTMGNSQMILKLRGNDSYVEEMEEILKIDEYTKKVNPTLPENIQNIIDSKKHESKSRKRRVKELLEEAIKAGTFYINGERLDVKGNTLKDKINTAFKTLVDNVYTKLGYVKEFYNSDDDIKSLLKNNSEQQSLEDFKSDTNELAENEIFSFIKLQDDISKQVRMKILLDRYTDKPYGWNEMDIAGITAGLFKKERIRLRYNGQYLEPTDYVDVIDALRKSSQVDRVIIIRRVNVDEALLKTAKSICKELFNKTDLPSDEDGLVKEIKTLIGQQIEEIKQLKNRYEGRKYPGKSLLDKGLEYFNQFENNMDNATFFTKLKDLEEDLLIWEEDVDYVRRFFENQKDIFDKGLLAIKNYEDNKLYLTDNDTEDAANKLSAILEDILPYGKIRKIPEFVNKIDEALNVVLKDKKENASQKIQADYDQLSLKASQYEVNANTKKTIESFYNNLLQSIKSFSDIYKVDATISQSNSFKEKYDRIIENEIKQWLAKQEEESGEIIKDPNEEEKVEMGLEKLNIKELFFVKRLNNEADVDKFINSLSDKLKSIIKHNKNIEFID</sequence>
<name>A0ABS3N5N0_9BACI</name>
<feature type="domain" description="Probable ATP-binding protein BrxC alpha-helical" evidence="2">
    <location>
        <begin position="870"/>
        <end position="991"/>
    </location>
</feature>
<gene>
    <name evidence="4" type="primary">brxC</name>
    <name evidence="4" type="ORF">I7822_17955</name>
</gene>
<protein>
    <submittedName>
        <fullName evidence="4">BREX system P-loop protein BrxC</fullName>
    </submittedName>
</protein>
<feature type="domain" description="Probable ATP-binding protein BrxC 4th six-stranded beta-sheet" evidence="3">
    <location>
        <begin position="560"/>
        <end position="730"/>
    </location>
</feature>
<feature type="domain" description="Probable ATP-binding protein BrxC winged helix-turn-helix" evidence="1">
    <location>
        <begin position="737"/>
        <end position="862"/>
    </location>
</feature>
<dbReference type="Pfam" id="PF25792">
    <property type="entry name" value="BREX_BrxC_helical"/>
    <property type="match status" value="1"/>
</dbReference>
<proteinExistence type="predicted"/>
<accession>A0ABS3N5N0</accession>
<dbReference type="InterPro" id="IPR058038">
    <property type="entry name" value="BREX_BrxC_wHTH"/>
</dbReference>
<dbReference type="InterPro" id="IPR047679">
    <property type="entry name" value="BREX_BrxC"/>
</dbReference>
<dbReference type="Proteomes" id="UP000663981">
    <property type="component" value="Unassembled WGS sequence"/>
</dbReference>
<evidence type="ECO:0000259" key="1">
    <source>
        <dbReference type="Pfam" id="PF25791"/>
    </source>
</evidence>
<evidence type="ECO:0000259" key="2">
    <source>
        <dbReference type="Pfam" id="PF25792"/>
    </source>
</evidence>
<dbReference type="SUPFAM" id="SSF52540">
    <property type="entry name" value="P-loop containing nucleoside triphosphate hydrolases"/>
    <property type="match status" value="2"/>
</dbReference>
<dbReference type="Pfam" id="PF25791">
    <property type="entry name" value="WHD_BREX_BrxC"/>
    <property type="match status" value="1"/>
</dbReference>
<dbReference type="RefSeq" id="WP_207980487.1">
    <property type="nucleotide sequence ID" value="NZ_JAGDEL010000015.1"/>
</dbReference>
<evidence type="ECO:0000313" key="5">
    <source>
        <dbReference type="Proteomes" id="UP000663981"/>
    </source>
</evidence>
<reference evidence="4 5" key="1">
    <citation type="submission" date="2021-03" db="EMBL/GenBank/DDBJ databases">
        <title>Whole genome sequence of Metabacillus bambusae BG109.</title>
        <authorList>
            <person name="Jeong J.W."/>
        </authorList>
    </citation>
    <scope>NUCLEOTIDE SEQUENCE [LARGE SCALE GENOMIC DNA]</scope>
    <source>
        <strain evidence="4 5">BG109</strain>
    </source>
</reference>
<evidence type="ECO:0000313" key="4">
    <source>
        <dbReference type="EMBL" id="MBO1513528.1"/>
    </source>
</evidence>